<dbReference type="STRING" id="89059.LAC1533_1439"/>
<dbReference type="NCBIfam" id="NF033546">
    <property type="entry name" value="transpos_IS21"/>
    <property type="match status" value="1"/>
</dbReference>
<proteinExistence type="inferred from homology"/>
<dbReference type="PROSITE" id="PS50994">
    <property type="entry name" value="INTEGRASE"/>
    <property type="match status" value="1"/>
</dbReference>
<dbReference type="PANTHER" id="PTHR35004">
    <property type="entry name" value="TRANSPOSASE RV3428C-RELATED"/>
    <property type="match status" value="1"/>
</dbReference>
<dbReference type="EMBL" id="JQBK01000201">
    <property type="protein sequence ID" value="KRN75892.1"/>
    <property type="molecule type" value="Genomic_DNA"/>
</dbReference>
<dbReference type="InterPro" id="IPR036397">
    <property type="entry name" value="RNaseH_sf"/>
</dbReference>
<evidence type="ECO:0000313" key="4">
    <source>
        <dbReference type="Proteomes" id="UP000051491"/>
    </source>
</evidence>
<evidence type="ECO:0000259" key="2">
    <source>
        <dbReference type="PROSITE" id="PS50994"/>
    </source>
</evidence>
<dbReference type="AlphaFoldDB" id="A0A0R2JP08"/>
<feature type="domain" description="Integrase catalytic" evidence="2">
    <location>
        <begin position="138"/>
        <end position="314"/>
    </location>
</feature>
<gene>
    <name evidence="3" type="ORF">IV43_GL000874</name>
</gene>
<organism evidence="3 4">
    <name type="scientific">Ligilactobacillus acidipiscis</name>
    <dbReference type="NCBI Taxonomy" id="89059"/>
    <lineage>
        <taxon>Bacteria</taxon>
        <taxon>Bacillati</taxon>
        <taxon>Bacillota</taxon>
        <taxon>Bacilli</taxon>
        <taxon>Lactobacillales</taxon>
        <taxon>Lactobacillaceae</taxon>
        <taxon>Ligilactobacillus</taxon>
    </lineage>
</organism>
<dbReference type="Gene3D" id="3.30.420.10">
    <property type="entry name" value="Ribonuclease H-like superfamily/Ribonuclease H"/>
    <property type="match status" value="1"/>
</dbReference>
<dbReference type="Proteomes" id="UP000051491">
    <property type="component" value="Unassembled WGS sequence"/>
</dbReference>
<dbReference type="SUPFAM" id="SSF53098">
    <property type="entry name" value="Ribonuclease H-like"/>
    <property type="match status" value="1"/>
</dbReference>
<protein>
    <submittedName>
        <fullName evidence="3">Integrase catalytic subunit</fullName>
    </submittedName>
</protein>
<accession>A0A0R2JP08</accession>
<dbReference type="GO" id="GO:0003676">
    <property type="term" value="F:nucleic acid binding"/>
    <property type="evidence" value="ECO:0007669"/>
    <property type="project" value="InterPro"/>
</dbReference>
<dbReference type="InterPro" id="IPR001584">
    <property type="entry name" value="Integrase_cat-core"/>
</dbReference>
<dbReference type="InterPro" id="IPR012337">
    <property type="entry name" value="RNaseH-like_sf"/>
</dbReference>
<reference evidence="3 4" key="1">
    <citation type="journal article" date="2015" name="Genome Announc.">
        <title>Expanding the biotechnology potential of lactobacilli through comparative genomics of 213 strains and associated genera.</title>
        <authorList>
            <person name="Sun Z."/>
            <person name="Harris H.M."/>
            <person name="McCann A."/>
            <person name="Guo C."/>
            <person name="Argimon S."/>
            <person name="Zhang W."/>
            <person name="Yang X."/>
            <person name="Jeffery I.B."/>
            <person name="Cooney J.C."/>
            <person name="Kagawa T.F."/>
            <person name="Liu W."/>
            <person name="Song Y."/>
            <person name="Salvetti E."/>
            <person name="Wrobel A."/>
            <person name="Rasinkangas P."/>
            <person name="Parkhill J."/>
            <person name="Rea M.C."/>
            <person name="O'Sullivan O."/>
            <person name="Ritari J."/>
            <person name="Douillard F.P."/>
            <person name="Paul Ross R."/>
            <person name="Yang R."/>
            <person name="Briner A.E."/>
            <person name="Felis G.E."/>
            <person name="de Vos W.M."/>
            <person name="Barrangou R."/>
            <person name="Klaenhammer T.R."/>
            <person name="Caufield P.W."/>
            <person name="Cui Y."/>
            <person name="Zhang H."/>
            <person name="O'Toole P.W."/>
        </authorList>
    </citation>
    <scope>NUCLEOTIDE SEQUENCE [LARGE SCALE GENOMIC DNA]</scope>
    <source>
        <strain evidence="3 4">DSM 15353</strain>
    </source>
</reference>
<dbReference type="InterPro" id="IPR054353">
    <property type="entry name" value="IstA-like_C"/>
</dbReference>
<comment type="similarity">
    <text evidence="1">Belongs to the transposase IS21/IS408/IS1162 family.</text>
</comment>
<dbReference type="GO" id="GO:0015074">
    <property type="term" value="P:DNA integration"/>
    <property type="evidence" value="ECO:0007669"/>
    <property type="project" value="InterPro"/>
</dbReference>
<evidence type="ECO:0000313" key="3">
    <source>
        <dbReference type="EMBL" id="KRN75892.1"/>
    </source>
</evidence>
<name>A0A0R2JP08_9LACO</name>
<sequence>MSVFLHFFVSLITSVFLVFKEATDVRNDLRQGVLKDMKENIKPNYAALGRQYNADYRTIKKVVEEIATDQVKTRKVVKKPSLLEPFKAIIHDKLALNCSAMAIFKFIQKKGYLGSYSTVKTYCRKFKNHEVKKATIRVTHTPGLSAQVDWKEEMKLRNSEGILYKFNIFLYVLPYSKYKYLTLTFDRSQDTLFSCLAQAFEATGGIPHEIWFDNMKTVIDHSKSSFGHAIFNQRFYQFSKDAAFKPIACRVFRPQTKGAVEALARTVERLRPYNYEPFDGTDLIELVDNLSDELNQEISQATHLQPTLLWEDKEKEQLHSTPVDLLKPYFEEDISRIVSKEAMVNFRKCKYSVDPKYIGEQVTLEVSDDEKHVQIYYNRKLIRSHEITTQQYNYNYEDTKAILRSDLMNGRNEDDIEQFISKNLSAYDQV</sequence>
<dbReference type="PATRIC" id="fig|89059.3.peg.916"/>
<comment type="caution">
    <text evidence="3">The sequence shown here is derived from an EMBL/GenBank/DDBJ whole genome shotgun (WGS) entry which is preliminary data.</text>
</comment>
<dbReference type="PANTHER" id="PTHR35004:SF6">
    <property type="entry name" value="TRANSPOSASE"/>
    <property type="match status" value="1"/>
</dbReference>
<dbReference type="Pfam" id="PF22483">
    <property type="entry name" value="Mu-transpos_C_2"/>
    <property type="match status" value="1"/>
</dbReference>
<evidence type="ECO:0000256" key="1">
    <source>
        <dbReference type="ARBA" id="ARBA00009277"/>
    </source>
</evidence>